<evidence type="ECO:0000256" key="1">
    <source>
        <dbReference type="ARBA" id="ARBA00022737"/>
    </source>
</evidence>
<dbReference type="Proteomes" id="UP000625711">
    <property type="component" value="Unassembled WGS sequence"/>
</dbReference>
<dbReference type="PANTHER" id="PTHR24036:SF13">
    <property type="entry name" value="PROTEIN SKELETOR, ISOFORMS D_E"/>
    <property type="match status" value="1"/>
</dbReference>
<dbReference type="PANTHER" id="PTHR24036">
    <property type="entry name" value="SKELETOR-RELATED"/>
    <property type="match status" value="1"/>
</dbReference>
<sequence length="267" mass="29625">DREYMSFGVSAEENKSVMVGGDVVVAWVDKTTLKGYAQDYYLQDKSQCSGPTGSCPDTRFQENTNNVRLLNAAMVNGYSIITYQRPLKASNEYDLPIYSNRSQAIIWAVGPLNQRNEVSFHSTYLKGDSFIDFGRPAKWNCPTPESDQPTPNQPKEVIAEPESIEEEEPPTTTASPRRSGGDRRRGGGRPRRPAPAVEAAEEAQATRKEPTRTKNTNRVSQRGVSNQSPKKVTPWEIPPIECYEPDDGVFYAQMGPTGGKRGYPAIT</sequence>
<dbReference type="InterPro" id="IPR005018">
    <property type="entry name" value="DOMON_domain"/>
</dbReference>
<evidence type="ECO:0000259" key="3">
    <source>
        <dbReference type="PROSITE" id="PS50836"/>
    </source>
</evidence>
<comment type="caution">
    <text evidence="4">The sequence shown here is derived from an EMBL/GenBank/DDBJ whole genome shotgun (WGS) entry which is preliminary data.</text>
</comment>
<name>A0A834IFX4_RHYFE</name>
<dbReference type="EMBL" id="JAACXV010003716">
    <property type="protein sequence ID" value="KAF7277178.1"/>
    <property type="molecule type" value="Genomic_DNA"/>
</dbReference>
<feature type="compositionally biased region" description="Polar residues" evidence="2">
    <location>
        <begin position="213"/>
        <end position="230"/>
    </location>
</feature>
<organism evidence="4 5">
    <name type="scientific">Rhynchophorus ferrugineus</name>
    <name type="common">Red palm weevil</name>
    <name type="synonym">Curculio ferrugineus</name>
    <dbReference type="NCBI Taxonomy" id="354439"/>
    <lineage>
        <taxon>Eukaryota</taxon>
        <taxon>Metazoa</taxon>
        <taxon>Ecdysozoa</taxon>
        <taxon>Arthropoda</taxon>
        <taxon>Hexapoda</taxon>
        <taxon>Insecta</taxon>
        <taxon>Pterygota</taxon>
        <taxon>Neoptera</taxon>
        <taxon>Endopterygota</taxon>
        <taxon>Coleoptera</taxon>
        <taxon>Polyphaga</taxon>
        <taxon>Cucujiformia</taxon>
        <taxon>Curculionidae</taxon>
        <taxon>Dryophthorinae</taxon>
        <taxon>Rhynchophorus</taxon>
    </lineage>
</organism>
<feature type="region of interest" description="Disordered" evidence="2">
    <location>
        <begin position="160"/>
        <end position="239"/>
    </location>
</feature>
<gene>
    <name evidence="4" type="ORF">GWI33_009337</name>
</gene>
<evidence type="ECO:0000256" key="2">
    <source>
        <dbReference type="SAM" id="MobiDB-lite"/>
    </source>
</evidence>
<dbReference type="InterPro" id="IPR052126">
    <property type="entry name" value="Spindle_Org/Thrombomodulin"/>
</dbReference>
<feature type="region of interest" description="Disordered" evidence="2">
    <location>
        <begin position="136"/>
        <end position="155"/>
    </location>
</feature>
<proteinExistence type="predicted"/>
<dbReference type="CDD" id="cd09631">
    <property type="entry name" value="DOMON_DOH"/>
    <property type="match status" value="1"/>
</dbReference>
<dbReference type="SMART" id="SM00664">
    <property type="entry name" value="DoH"/>
    <property type="match status" value="1"/>
</dbReference>
<feature type="non-terminal residue" evidence="4">
    <location>
        <position position="1"/>
    </location>
</feature>
<dbReference type="PROSITE" id="PS50836">
    <property type="entry name" value="DOMON"/>
    <property type="match status" value="1"/>
</dbReference>
<dbReference type="OrthoDB" id="2448405at2759"/>
<dbReference type="AlphaFoldDB" id="A0A834IFX4"/>
<keyword evidence="1" id="KW-0677">Repeat</keyword>
<dbReference type="Pfam" id="PF03351">
    <property type="entry name" value="DOMON"/>
    <property type="match status" value="1"/>
</dbReference>
<reference evidence="4" key="1">
    <citation type="submission" date="2020-08" db="EMBL/GenBank/DDBJ databases">
        <title>Genome sequencing and assembly of the red palm weevil Rhynchophorus ferrugineus.</title>
        <authorList>
            <person name="Dias G.B."/>
            <person name="Bergman C.M."/>
            <person name="Manee M."/>
        </authorList>
    </citation>
    <scope>NUCLEOTIDE SEQUENCE</scope>
    <source>
        <strain evidence="4">AA-2017</strain>
        <tissue evidence="4">Whole larva</tissue>
    </source>
</reference>
<dbReference type="InterPro" id="IPR045266">
    <property type="entry name" value="DOH_DOMON"/>
</dbReference>
<feature type="non-terminal residue" evidence="4">
    <location>
        <position position="267"/>
    </location>
</feature>
<protein>
    <recommendedName>
        <fullName evidence="3">DOMON domain-containing protein</fullName>
    </recommendedName>
</protein>
<evidence type="ECO:0000313" key="4">
    <source>
        <dbReference type="EMBL" id="KAF7277178.1"/>
    </source>
</evidence>
<feature type="domain" description="DOMON" evidence="3">
    <location>
        <begin position="1"/>
        <end position="110"/>
    </location>
</feature>
<keyword evidence="5" id="KW-1185">Reference proteome</keyword>
<accession>A0A834IFX4</accession>
<evidence type="ECO:0000313" key="5">
    <source>
        <dbReference type="Proteomes" id="UP000625711"/>
    </source>
</evidence>